<comment type="caution">
    <text evidence="2">The sequence shown here is derived from an EMBL/GenBank/DDBJ whole genome shotgun (WGS) entry which is preliminary data.</text>
</comment>
<sequence>MKLLVLLCLAIGLVFSCNQKDKAKKAKFDNLPVTNLTGKELAQIHCASCHAFVEPELLPRASWKDDVLPAMGNRLGIFNGDRQPDSIFGSPRGRAIINQAKIFPEKPLLARADWLKLTQYYIENSSDSLIPAIKYKPINMGLEHFKYKEPQYASRPPFTSMVKIRSGNKGLVFGDSKPRGSRLTFLTPDLKKEFDVSFQNTPVDFYEKRDTIYLTTIGRNIFPNDFMDGGIQKVPFHHEGSPPSPGTTIVSGLQRPVDMAYGDLTGNGLEDIVACEFGNLTGKLTWFKNLGNNTYQRNILKKSPGAISAIIKDYNKDGHNDIFVLMAQGDEGVFYYENLGDGTFSEKRILVFSPLNGSQYIELADFNQDGLDDIVYVCGDNADKTPILKDYHGVYVYINDGSFAFKEKYFYPLNGAYKAMARDYDLDGDLDIAAISFFPDYLDRPEESFVYLKNHGNLKFEAYTFPQSPQGRWAVMDAGDIDADGDIDLALGSFVYFLAKGDTTGLSKRWLTESPSVILLENTIKP</sequence>
<dbReference type="InterPro" id="IPR013517">
    <property type="entry name" value="FG-GAP"/>
</dbReference>
<evidence type="ECO:0000313" key="3">
    <source>
        <dbReference type="Proteomes" id="UP000276603"/>
    </source>
</evidence>
<dbReference type="Gene3D" id="2.130.10.130">
    <property type="entry name" value="Integrin alpha, N-terminal"/>
    <property type="match status" value="1"/>
</dbReference>
<evidence type="ECO:0000313" key="2">
    <source>
        <dbReference type="EMBL" id="RKN80754.1"/>
    </source>
</evidence>
<dbReference type="RefSeq" id="WP_120710911.1">
    <property type="nucleotide sequence ID" value="NZ_RBCJ01000002.1"/>
</dbReference>
<dbReference type="PANTHER" id="PTHR44103">
    <property type="entry name" value="PROPROTEIN CONVERTASE P"/>
    <property type="match status" value="1"/>
</dbReference>
<protein>
    <submittedName>
        <fullName evidence="2">VCBS repeat-containing protein</fullName>
    </submittedName>
</protein>
<gene>
    <name evidence="2" type="ORF">D7Z94_07235</name>
</gene>
<reference evidence="2 3" key="1">
    <citation type="submission" date="2018-10" db="EMBL/GenBank/DDBJ databases">
        <title>Ulvibacterium marinum gen. nov., sp. nov., a novel marine bacterium of the family Flavobacteriaceae, isolated from a culture of the green alga Ulva prolifera.</title>
        <authorList>
            <person name="Zhang Z."/>
        </authorList>
    </citation>
    <scope>NUCLEOTIDE SEQUENCE [LARGE SCALE GENOMIC DNA]</scope>
    <source>
        <strain evidence="2 3">CCMM003</strain>
    </source>
</reference>
<name>A0A3B0C8W0_9FLAO</name>
<dbReference type="Pfam" id="PF13517">
    <property type="entry name" value="FG-GAP_3"/>
    <property type="match status" value="2"/>
</dbReference>
<dbReference type="PANTHER" id="PTHR44103:SF1">
    <property type="entry name" value="PROPROTEIN CONVERTASE P"/>
    <property type="match status" value="1"/>
</dbReference>
<dbReference type="SUPFAM" id="SSF69318">
    <property type="entry name" value="Integrin alpha N-terminal domain"/>
    <property type="match status" value="1"/>
</dbReference>
<dbReference type="AlphaFoldDB" id="A0A3B0C8W0"/>
<dbReference type="EMBL" id="RBCJ01000002">
    <property type="protein sequence ID" value="RKN80754.1"/>
    <property type="molecule type" value="Genomic_DNA"/>
</dbReference>
<evidence type="ECO:0000256" key="1">
    <source>
        <dbReference type="ARBA" id="ARBA00022729"/>
    </source>
</evidence>
<dbReference type="OrthoDB" id="1391917at2"/>
<dbReference type="PROSITE" id="PS51257">
    <property type="entry name" value="PROKAR_LIPOPROTEIN"/>
    <property type="match status" value="1"/>
</dbReference>
<proteinExistence type="predicted"/>
<keyword evidence="3" id="KW-1185">Reference proteome</keyword>
<dbReference type="Proteomes" id="UP000276603">
    <property type="component" value="Unassembled WGS sequence"/>
</dbReference>
<accession>A0A3B0C8W0</accession>
<dbReference type="InterPro" id="IPR028994">
    <property type="entry name" value="Integrin_alpha_N"/>
</dbReference>
<organism evidence="2 3">
    <name type="scientific">Ulvibacterium marinum</name>
    <dbReference type="NCBI Taxonomy" id="2419782"/>
    <lineage>
        <taxon>Bacteria</taxon>
        <taxon>Pseudomonadati</taxon>
        <taxon>Bacteroidota</taxon>
        <taxon>Flavobacteriia</taxon>
        <taxon>Flavobacteriales</taxon>
        <taxon>Flavobacteriaceae</taxon>
        <taxon>Ulvibacterium</taxon>
    </lineage>
</organism>
<keyword evidence="1" id="KW-0732">Signal</keyword>